<dbReference type="InterPro" id="IPR020904">
    <property type="entry name" value="Sc_DH/Rdtase_CS"/>
</dbReference>
<dbReference type="CDD" id="cd05356">
    <property type="entry name" value="17beta-HSD1_like_SDR_c"/>
    <property type="match status" value="1"/>
</dbReference>
<dbReference type="EC" id="1.1.1.330" evidence="13"/>
<protein>
    <recommendedName>
        <fullName evidence="14">3-ketoacyl-CoA reductase</fullName>
        <ecNumber evidence="13">1.1.1.330</ecNumber>
        <ecNumber evidence="9">1.1.1.62</ecNumber>
    </recommendedName>
</protein>
<evidence type="ECO:0000256" key="10">
    <source>
        <dbReference type="ARBA" id="ARBA00037337"/>
    </source>
</evidence>
<keyword evidence="5" id="KW-0752">Steroid biosynthesis</keyword>
<keyword evidence="8" id="KW-0496">Mitochondrion</keyword>
<dbReference type="PROSITE" id="PS00061">
    <property type="entry name" value="ADH_SHORT"/>
    <property type="match status" value="1"/>
</dbReference>
<comment type="catalytic activity">
    <reaction evidence="15">
        <text>17beta-estradiol + NAD(+) = estrone + NADH + H(+)</text>
        <dbReference type="Rhea" id="RHEA:24612"/>
        <dbReference type="ChEBI" id="CHEBI:15378"/>
        <dbReference type="ChEBI" id="CHEBI:16469"/>
        <dbReference type="ChEBI" id="CHEBI:17263"/>
        <dbReference type="ChEBI" id="CHEBI:57540"/>
        <dbReference type="ChEBI" id="CHEBI:57945"/>
        <dbReference type="EC" id="1.1.1.62"/>
    </reaction>
</comment>
<dbReference type="Pfam" id="PF00106">
    <property type="entry name" value="adh_short"/>
    <property type="match status" value="1"/>
</dbReference>
<dbReference type="Ensembl" id="ENSLLET00000025168.1">
    <property type="protein sequence ID" value="ENSLLEP00000024241.1"/>
    <property type="gene ID" value="ENSLLEG00000015384.1"/>
</dbReference>
<evidence type="ECO:0000313" key="20">
    <source>
        <dbReference type="Proteomes" id="UP000694569"/>
    </source>
</evidence>
<evidence type="ECO:0000256" key="6">
    <source>
        <dbReference type="ARBA" id="ARBA00022989"/>
    </source>
</evidence>
<sequence length="386" mass="43738">MEPHTRSTSAQKLRHMTDTANGRRNYCSNTVMELMASMNRDFLPLYEDFLQTYYSHLELLALVGALYIAFKGFSLLHGCYTLISLLINWCLLKKSTLTRRYGEWAVVTGATDGIGKAYAEELASLGMNIILISRNREKLQNVSDSIAKTYGVKTRFIQADFNRCQEFIHVIKDALKDVDVGILVNNAGVCYEYPQYVTEVPEDKMWEIINVNVAAATMMIHVVLPDMVQRKRGAIINISSASSAFLCPLFAIYGASKSFLDYLSQALHQEYASKGIFIQSMIPFFVTTNLIKPMSKHFQTASLLLPDAKGLAYQAVRTIGVTCRTTGNWAHSIQHTPSQTPLHFFPFAVLNQAFKYYFASCLPKWAWICTVTLMFSTIRRQYLARR</sequence>
<keyword evidence="5" id="KW-0444">Lipid biosynthesis</keyword>
<dbReference type="InterPro" id="IPR052149">
    <property type="entry name" value="17-beta-HSD3-like"/>
</dbReference>
<evidence type="ECO:0000256" key="15">
    <source>
        <dbReference type="ARBA" id="ARBA00048022"/>
    </source>
</evidence>
<feature type="transmembrane region" description="Helical" evidence="18">
    <location>
        <begin position="234"/>
        <end position="255"/>
    </location>
</feature>
<evidence type="ECO:0000256" key="2">
    <source>
        <dbReference type="ARBA" id="ARBA00004477"/>
    </source>
</evidence>
<dbReference type="GO" id="GO:0004303">
    <property type="term" value="F:estradiol 17-beta-dehydrogenase [NAD(P)+] activity"/>
    <property type="evidence" value="ECO:0007669"/>
    <property type="project" value="UniProtKB-EC"/>
</dbReference>
<keyword evidence="6 18" id="KW-1133">Transmembrane helix</keyword>
<dbReference type="PANTHER" id="PTHR44889:SF1">
    <property type="entry name" value="INACTIVE HYDROXYSTEROID DEHYDROGENASE-LIKE PROTEIN 1"/>
    <property type="match status" value="1"/>
</dbReference>
<evidence type="ECO:0000256" key="12">
    <source>
        <dbReference type="ARBA" id="ARBA00038261"/>
    </source>
</evidence>
<dbReference type="PRINTS" id="PR00081">
    <property type="entry name" value="GDHRDH"/>
</dbReference>
<evidence type="ECO:0000256" key="9">
    <source>
        <dbReference type="ARBA" id="ARBA00024072"/>
    </source>
</evidence>
<comment type="catalytic activity">
    <reaction evidence="17">
        <text>a very-long-chain (3R)-3-hydroxyacyl-CoA + NADP(+) = a very-long-chain 3-oxoacyl-CoA + NADPH + H(+)</text>
        <dbReference type="Rhea" id="RHEA:48680"/>
        <dbReference type="ChEBI" id="CHEBI:15378"/>
        <dbReference type="ChEBI" id="CHEBI:57783"/>
        <dbReference type="ChEBI" id="CHEBI:58349"/>
        <dbReference type="ChEBI" id="CHEBI:85440"/>
        <dbReference type="ChEBI" id="CHEBI:90725"/>
        <dbReference type="EC" id="1.1.1.330"/>
    </reaction>
</comment>
<dbReference type="GeneTree" id="ENSGT00940000160053"/>
<keyword evidence="7" id="KW-0560">Oxidoreductase</keyword>
<dbReference type="InterPro" id="IPR036291">
    <property type="entry name" value="NAD(P)-bd_dom_sf"/>
</dbReference>
<keyword evidence="18" id="KW-0472">Membrane</keyword>
<evidence type="ECO:0000256" key="7">
    <source>
        <dbReference type="ARBA" id="ARBA00023002"/>
    </source>
</evidence>
<comment type="similarity">
    <text evidence="12">Belongs to the short-chain dehydrogenases/reductases (SDR) family. 17-beta-HSD 3 subfamily.</text>
</comment>
<dbReference type="GO" id="GO:0005789">
    <property type="term" value="C:endoplasmic reticulum membrane"/>
    <property type="evidence" value="ECO:0007669"/>
    <property type="project" value="UniProtKB-SubCell"/>
</dbReference>
<dbReference type="InterPro" id="IPR002347">
    <property type="entry name" value="SDR_fam"/>
</dbReference>
<comment type="catalytic activity">
    <reaction evidence="16">
        <text>17beta-estradiol + NADP(+) = estrone + NADPH + H(+)</text>
        <dbReference type="Rhea" id="RHEA:24616"/>
        <dbReference type="ChEBI" id="CHEBI:15378"/>
        <dbReference type="ChEBI" id="CHEBI:16469"/>
        <dbReference type="ChEBI" id="CHEBI:17263"/>
        <dbReference type="ChEBI" id="CHEBI:57783"/>
        <dbReference type="ChEBI" id="CHEBI:58349"/>
        <dbReference type="EC" id="1.1.1.62"/>
    </reaction>
</comment>
<dbReference type="OrthoDB" id="5545019at2759"/>
<dbReference type="GO" id="GO:0005739">
    <property type="term" value="C:mitochondrion"/>
    <property type="evidence" value="ECO:0007669"/>
    <property type="project" value="UniProtKB-SubCell"/>
</dbReference>
<evidence type="ECO:0000256" key="17">
    <source>
        <dbReference type="ARBA" id="ARBA00049509"/>
    </source>
</evidence>
<evidence type="ECO:0000313" key="19">
    <source>
        <dbReference type="Ensembl" id="ENSLLEP00000024241.1"/>
    </source>
</evidence>
<evidence type="ECO:0000256" key="8">
    <source>
        <dbReference type="ARBA" id="ARBA00023128"/>
    </source>
</evidence>
<evidence type="ECO:0000256" key="18">
    <source>
        <dbReference type="SAM" id="Phobius"/>
    </source>
</evidence>
<dbReference type="PANTHER" id="PTHR44889">
    <property type="entry name" value="INACTIVE HYDROXYSTEROID DEHYDROGENASE-LIKE PROTEIN 1"/>
    <property type="match status" value="1"/>
</dbReference>
<feature type="transmembrane region" description="Helical" evidence="18">
    <location>
        <begin position="356"/>
        <end position="378"/>
    </location>
</feature>
<proteinExistence type="inferred from homology"/>
<reference evidence="19" key="2">
    <citation type="submission" date="2025-09" db="UniProtKB">
        <authorList>
            <consortium name="Ensembl"/>
        </authorList>
    </citation>
    <scope>IDENTIFICATION</scope>
</reference>
<comment type="pathway">
    <text evidence="11">Steroid biosynthesis; estrogen biosynthesis.</text>
</comment>
<evidence type="ECO:0000256" key="4">
    <source>
        <dbReference type="ARBA" id="ARBA00022857"/>
    </source>
</evidence>
<dbReference type="GO" id="GO:0006694">
    <property type="term" value="P:steroid biosynthetic process"/>
    <property type="evidence" value="ECO:0007669"/>
    <property type="project" value="UniProtKB-KW"/>
</dbReference>
<reference evidence="19" key="1">
    <citation type="submission" date="2025-08" db="UniProtKB">
        <authorList>
            <consortium name="Ensembl"/>
        </authorList>
    </citation>
    <scope>IDENTIFICATION</scope>
</reference>
<evidence type="ECO:0000256" key="5">
    <source>
        <dbReference type="ARBA" id="ARBA00022955"/>
    </source>
</evidence>
<comment type="subcellular location">
    <subcellularLocation>
        <location evidence="2">Endoplasmic reticulum membrane</location>
        <topology evidence="2">Multi-pass membrane protein</topology>
    </subcellularLocation>
    <subcellularLocation>
        <location evidence="1">Mitochondrion</location>
    </subcellularLocation>
</comment>
<evidence type="ECO:0000256" key="3">
    <source>
        <dbReference type="ARBA" id="ARBA00022692"/>
    </source>
</evidence>
<keyword evidence="20" id="KW-1185">Reference proteome</keyword>
<evidence type="ECO:0000256" key="16">
    <source>
        <dbReference type="ARBA" id="ARBA00048906"/>
    </source>
</evidence>
<dbReference type="EC" id="1.1.1.62" evidence="9"/>
<dbReference type="Proteomes" id="UP000694569">
    <property type="component" value="Unplaced"/>
</dbReference>
<dbReference type="SUPFAM" id="SSF51735">
    <property type="entry name" value="NAD(P)-binding Rossmann-fold domains"/>
    <property type="match status" value="1"/>
</dbReference>
<dbReference type="Gene3D" id="3.40.50.720">
    <property type="entry name" value="NAD(P)-binding Rossmann-like Domain"/>
    <property type="match status" value="1"/>
</dbReference>
<accession>A0A8C5W8W1</accession>
<evidence type="ECO:0000256" key="11">
    <source>
        <dbReference type="ARBA" id="ARBA00037929"/>
    </source>
</evidence>
<evidence type="ECO:0000256" key="14">
    <source>
        <dbReference type="ARBA" id="ARBA00041250"/>
    </source>
</evidence>
<keyword evidence="4" id="KW-0521">NADP</keyword>
<comment type="function">
    <text evidence="10">Catalyzes the second of the four reactions of the long-chain fatty acids elongation cycle. This endoplasmic reticulum-bound enzymatic process, allows the addition of two carbons to the chain of long- and very long-chain fatty acids/VLCFAs per cycle. This enzyme has a 3-ketoacyl-CoA reductase activity, reducing 3-ketoacyl-CoA to 3-hydroxyacyl-CoA, within each cycle of fatty acid elongation. Thereby, it may participate in the production of VLCFAs of different chain lengths that are involved in multiple biological processes as precursors of membrane lipids and lipid mediators. May also catalyze the transformation of estrone (E1) into estradiol (E2) and play a role in estrogen formation.</text>
</comment>
<dbReference type="GO" id="GO:0141040">
    <property type="term" value="F:very-long-chain 3-oxoacyl-CoA reductase activity"/>
    <property type="evidence" value="ECO:0007669"/>
    <property type="project" value="UniProtKB-EC"/>
</dbReference>
<gene>
    <name evidence="19" type="primary">HSDL1</name>
</gene>
<organism evidence="19 20">
    <name type="scientific">Leptobrachium leishanense</name>
    <name type="common">Leishan spiny toad</name>
    <dbReference type="NCBI Taxonomy" id="445787"/>
    <lineage>
        <taxon>Eukaryota</taxon>
        <taxon>Metazoa</taxon>
        <taxon>Chordata</taxon>
        <taxon>Craniata</taxon>
        <taxon>Vertebrata</taxon>
        <taxon>Euteleostomi</taxon>
        <taxon>Amphibia</taxon>
        <taxon>Batrachia</taxon>
        <taxon>Anura</taxon>
        <taxon>Pelobatoidea</taxon>
        <taxon>Megophryidae</taxon>
        <taxon>Leptobrachium</taxon>
    </lineage>
</organism>
<keyword evidence="3 18" id="KW-0812">Transmembrane</keyword>
<feature type="transmembrane region" description="Helical" evidence="18">
    <location>
        <begin position="59"/>
        <end position="92"/>
    </location>
</feature>
<name>A0A8C5W8W1_9ANUR</name>
<evidence type="ECO:0000256" key="13">
    <source>
        <dbReference type="ARBA" id="ARBA00039105"/>
    </source>
</evidence>
<dbReference type="AlphaFoldDB" id="A0A8C5W8W1"/>
<evidence type="ECO:0000256" key="1">
    <source>
        <dbReference type="ARBA" id="ARBA00004173"/>
    </source>
</evidence>
<dbReference type="FunFam" id="3.40.50.720:FF:000137">
    <property type="entry name" value="Hydroxysteroid (17-beta) dehydrogenase 3"/>
    <property type="match status" value="1"/>
</dbReference>
<dbReference type="PRINTS" id="PR00080">
    <property type="entry name" value="SDRFAMILY"/>
</dbReference>
<keyword evidence="5" id="KW-0443">Lipid metabolism</keyword>